<dbReference type="InterPro" id="IPR049783">
    <property type="entry name" value="ABC_perm_TupB-like"/>
</dbReference>
<evidence type="ECO:0000259" key="6">
    <source>
        <dbReference type="PROSITE" id="PS50928"/>
    </source>
</evidence>
<comment type="caution">
    <text evidence="7">The sequence shown here is derived from an EMBL/GenBank/DDBJ whole genome shotgun (WGS) entry which is preliminary data.</text>
</comment>
<feature type="transmembrane region" description="Helical" evidence="5">
    <location>
        <begin position="64"/>
        <end position="88"/>
    </location>
</feature>
<keyword evidence="3 5" id="KW-1133">Transmembrane helix</keyword>
<feature type="transmembrane region" description="Helical" evidence="5">
    <location>
        <begin position="32"/>
        <end position="52"/>
    </location>
</feature>
<dbReference type="GO" id="GO:0005886">
    <property type="term" value="C:plasma membrane"/>
    <property type="evidence" value="ECO:0007669"/>
    <property type="project" value="UniProtKB-SubCell"/>
</dbReference>
<evidence type="ECO:0000313" key="8">
    <source>
        <dbReference type="Proteomes" id="UP001149140"/>
    </source>
</evidence>
<feature type="transmembrane region" description="Helical" evidence="5">
    <location>
        <begin position="201"/>
        <end position="225"/>
    </location>
</feature>
<dbReference type="Gene3D" id="1.10.3720.10">
    <property type="entry name" value="MetI-like"/>
    <property type="match status" value="1"/>
</dbReference>
<reference evidence="7" key="1">
    <citation type="submission" date="2022-10" db="EMBL/GenBank/DDBJ databases">
        <title>The WGS of Solirubrobacter ginsenosidimutans DSM 21036.</title>
        <authorList>
            <person name="Jiang Z."/>
        </authorList>
    </citation>
    <scope>NUCLEOTIDE SEQUENCE</scope>
    <source>
        <strain evidence="7">DSM 21036</strain>
    </source>
</reference>
<feature type="transmembrane region" description="Helical" evidence="5">
    <location>
        <begin position="100"/>
        <end position="131"/>
    </location>
</feature>
<dbReference type="RefSeq" id="WP_270041485.1">
    <property type="nucleotide sequence ID" value="NZ_JAPDOD010000017.1"/>
</dbReference>
<comment type="similarity">
    <text evidence="5">Belongs to the binding-protein-dependent transport system permease family.</text>
</comment>
<dbReference type="PROSITE" id="PS50928">
    <property type="entry name" value="ABC_TM1"/>
    <property type="match status" value="1"/>
</dbReference>
<dbReference type="Proteomes" id="UP001149140">
    <property type="component" value="Unassembled WGS sequence"/>
</dbReference>
<dbReference type="EMBL" id="JAPDOD010000017">
    <property type="protein sequence ID" value="MDA0162250.1"/>
    <property type="molecule type" value="Genomic_DNA"/>
</dbReference>
<keyword evidence="8" id="KW-1185">Reference proteome</keyword>
<proteinExistence type="inferred from homology"/>
<dbReference type="SUPFAM" id="SSF161098">
    <property type="entry name" value="MetI-like"/>
    <property type="match status" value="1"/>
</dbReference>
<organism evidence="7 8">
    <name type="scientific">Solirubrobacter ginsenosidimutans</name>
    <dbReference type="NCBI Taxonomy" id="490573"/>
    <lineage>
        <taxon>Bacteria</taxon>
        <taxon>Bacillati</taxon>
        <taxon>Actinomycetota</taxon>
        <taxon>Thermoleophilia</taxon>
        <taxon>Solirubrobacterales</taxon>
        <taxon>Solirubrobacteraceae</taxon>
        <taxon>Solirubrobacter</taxon>
    </lineage>
</organism>
<feature type="domain" description="ABC transmembrane type-1" evidence="6">
    <location>
        <begin position="26"/>
        <end position="222"/>
    </location>
</feature>
<protein>
    <submittedName>
        <fullName evidence="7">ABC transporter permease</fullName>
    </submittedName>
</protein>
<dbReference type="InterPro" id="IPR000515">
    <property type="entry name" value="MetI-like"/>
</dbReference>
<evidence type="ECO:0000256" key="5">
    <source>
        <dbReference type="RuleBase" id="RU363032"/>
    </source>
</evidence>
<evidence type="ECO:0000313" key="7">
    <source>
        <dbReference type="EMBL" id="MDA0162250.1"/>
    </source>
</evidence>
<keyword evidence="5" id="KW-0813">Transport</keyword>
<keyword evidence="4 5" id="KW-0472">Membrane</keyword>
<dbReference type="PANTHER" id="PTHR43632:SF1">
    <property type="entry name" value="PERMEASE COMPONENT OF TUNGSTATE ABC TRANSPORTER"/>
    <property type="match status" value="1"/>
</dbReference>
<name>A0A9X3MTK0_9ACTN</name>
<dbReference type="NCBIfam" id="NF038017">
    <property type="entry name" value="ABC_perm1"/>
    <property type="match status" value="1"/>
</dbReference>
<gene>
    <name evidence="7" type="ORF">OM076_18400</name>
</gene>
<dbReference type="Pfam" id="PF00528">
    <property type="entry name" value="BPD_transp_1"/>
    <property type="match status" value="1"/>
</dbReference>
<evidence type="ECO:0000256" key="2">
    <source>
        <dbReference type="ARBA" id="ARBA00022692"/>
    </source>
</evidence>
<evidence type="ECO:0000256" key="4">
    <source>
        <dbReference type="ARBA" id="ARBA00023136"/>
    </source>
</evidence>
<dbReference type="CDD" id="cd06261">
    <property type="entry name" value="TM_PBP2"/>
    <property type="match status" value="1"/>
</dbReference>
<comment type="subcellular location">
    <subcellularLocation>
        <location evidence="5">Cell membrane</location>
        <topology evidence="5">Multi-pass membrane protein</topology>
    </subcellularLocation>
    <subcellularLocation>
        <location evidence="1">Membrane</location>
        <topology evidence="1">Multi-pass membrane protein</topology>
    </subcellularLocation>
</comment>
<keyword evidence="2 5" id="KW-0812">Transmembrane</keyword>
<feature type="transmembrane region" description="Helical" evidence="5">
    <location>
        <begin position="152"/>
        <end position="181"/>
    </location>
</feature>
<accession>A0A9X3MTK0</accession>
<sequence length="230" mass="23708">MEFIFVMVRQALERIFSGDIDVWTTVWRTLQLAFASTALALVIGLPIAVWLAEASTRARRAGIVVANAGLGLPPVVLGVYLAVAFYPASPLGRLQLTNTLTAMIIAQALLALPIVVAITAAAVAGLPAGLLEQARAFGASRPRRGVLALREARVGVFAAVMAALLSALAEVGAVILVGGNIEGHTNTLASTVLLDLSASDPAGATANVLVLLALVLVVGGALTFVQQRSR</sequence>
<evidence type="ECO:0000256" key="1">
    <source>
        <dbReference type="ARBA" id="ARBA00004141"/>
    </source>
</evidence>
<dbReference type="PANTHER" id="PTHR43632">
    <property type="entry name" value="PERMEASE COMPONENT OF TUNGSTATE ABC TRANSPORTER"/>
    <property type="match status" value="1"/>
</dbReference>
<dbReference type="InterPro" id="IPR035906">
    <property type="entry name" value="MetI-like_sf"/>
</dbReference>
<dbReference type="AlphaFoldDB" id="A0A9X3MTK0"/>
<dbReference type="GO" id="GO:0055085">
    <property type="term" value="P:transmembrane transport"/>
    <property type="evidence" value="ECO:0007669"/>
    <property type="project" value="InterPro"/>
</dbReference>
<evidence type="ECO:0000256" key="3">
    <source>
        <dbReference type="ARBA" id="ARBA00022989"/>
    </source>
</evidence>